<organism evidence="2 3">
    <name type="scientific">Cochliobolus sativus (strain ND90Pr / ATCC 201652)</name>
    <name type="common">Common root rot and spot blotch fungus</name>
    <name type="synonym">Bipolaris sorokiniana</name>
    <dbReference type="NCBI Taxonomy" id="665912"/>
    <lineage>
        <taxon>Eukaryota</taxon>
        <taxon>Fungi</taxon>
        <taxon>Dikarya</taxon>
        <taxon>Ascomycota</taxon>
        <taxon>Pezizomycotina</taxon>
        <taxon>Dothideomycetes</taxon>
        <taxon>Pleosporomycetidae</taxon>
        <taxon>Pleosporales</taxon>
        <taxon>Pleosporineae</taxon>
        <taxon>Pleosporaceae</taxon>
        <taxon>Bipolaris</taxon>
    </lineage>
</organism>
<feature type="compositionally biased region" description="Polar residues" evidence="1">
    <location>
        <begin position="47"/>
        <end position="66"/>
    </location>
</feature>
<keyword evidence="3" id="KW-1185">Reference proteome</keyword>
<dbReference type="RefSeq" id="XP_007702046.1">
    <property type="nucleotide sequence ID" value="XM_007703856.1"/>
</dbReference>
<dbReference type="HOGENOM" id="CLU_1320790_0_0_1"/>
<accession>M2R3I6</accession>
<evidence type="ECO:0000313" key="2">
    <source>
        <dbReference type="EMBL" id="EMD61769.1"/>
    </source>
</evidence>
<sequence length="208" mass="22986">MSLSSFHSPNPHQDIFVPYIPNKQPGTRKRKASDNTSERQPSEKKWTQNVAGAKSTSITSKQNLESPTQILTSCSKPVDDEVTEISHMALYYDERERKDKDKASNILENQSLVVVEGTNAFAADMTSKERTFAAETLNPPPMDACVLELPPNCGSELPLSTDSIDFDVDNCHAIPQSMTTRNGEIPDRNGVPGSHRRNLRALSDDKGD</sequence>
<evidence type="ECO:0000256" key="1">
    <source>
        <dbReference type="SAM" id="MobiDB-lite"/>
    </source>
</evidence>
<dbReference type="GeneID" id="19135825"/>
<feature type="compositionally biased region" description="Polar residues" evidence="1">
    <location>
        <begin position="1"/>
        <end position="11"/>
    </location>
</feature>
<reference evidence="3" key="2">
    <citation type="journal article" date="2013" name="PLoS Genet.">
        <title>Comparative genome structure, secondary metabolite, and effector coding capacity across Cochliobolus pathogens.</title>
        <authorList>
            <person name="Condon B.J."/>
            <person name="Leng Y."/>
            <person name="Wu D."/>
            <person name="Bushley K.E."/>
            <person name="Ohm R.A."/>
            <person name="Otillar R."/>
            <person name="Martin J."/>
            <person name="Schackwitz W."/>
            <person name="Grimwood J."/>
            <person name="MohdZainudin N."/>
            <person name="Xue C."/>
            <person name="Wang R."/>
            <person name="Manning V.A."/>
            <person name="Dhillon B."/>
            <person name="Tu Z.J."/>
            <person name="Steffenson B.J."/>
            <person name="Salamov A."/>
            <person name="Sun H."/>
            <person name="Lowry S."/>
            <person name="LaButti K."/>
            <person name="Han J."/>
            <person name="Copeland A."/>
            <person name="Lindquist E."/>
            <person name="Barry K."/>
            <person name="Schmutz J."/>
            <person name="Baker S.E."/>
            <person name="Ciuffetti L.M."/>
            <person name="Grigoriev I.V."/>
            <person name="Zhong S."/>
            <person name="Turgeon B.G."/>
        </authorList>
    </citation>
    <scope>NUCLEOTIDE SEQUENCE [LARGE SCALE GENOMIC DNA]</scope>
    <source>
        <strain evidence="3">ND90Pr / ATCC 201652</strain>
    </source>
</reference>
<dbReference type="AlphaFoldDB" id="M2R3I6"/>
<feature type="compositionally biased region" description="Basic and acidic residues" evidence="1">
    <location>
        <begin position="32"/>
        <end position="46"/>
    </location>
</feature>
<proteinExistence type="predicted"/>
<dbReference type="EMBL" id="KB445647">
    <property type="protein sequence ID" value="EMD61769.1"/>
    <property type="molecule type" value="Genomic_DNA"/>
</dbReference>
<dbReference type="OrthoDB" id="1918685at2759"/>
<feature type="region of interest" description="Disordered" evidence="1">
    <location>
        <begin position="1"/>
        <end position="66"/>
    </location>
</feature>
<reference evidence="2 3" key="1">
    <citation type="journal article" date="2012" name="PLoS Pathog.">
        <title>Diverse lifestyles and strategies of plant pathogenesis encoded in the genomes of eighteen Dothideomycetes fungi.</title>
        <authorList>
            <person name="Ohm R.A."/>
            <person name="Feau N."/>
            <person name="Henrissat B."/>
            <person name="Schoch C.L."/>
            <person name="Horwitz B.A."/>
            <person name="Barry K.W."/>
            <person name="Condon B.J."/>
            <person name="Copeland A.C."/>
            <person name="Dhillon B."/>
            <person name="Glaser F."/>
            <person name="Hesse C.N."/>
            <person name="Kosti I."/>
            <person name="LaButti K."/>
            <person name="Lindquist E.A."/>
            <person name="Lucas S."/>
            <person name="Salamov A.A."/>
            <person name="Bradshaw R.E."/>
            <person name="Ciuffetti L."/>
            <person name="Hamelin R.C."/>
            <person name="Kema G.H.J."/>
            <person name="Lawrence C."/>
            <person name="Scott J.A."/>
            <person name="Spatafora J.W."/>
            <person name="Turgeon B.G."/>
            <person name="de Wit P.J.G.M."/>
            <person name="Zhong S."/>
            <person name="Goodwin S.B."/>
            <person name="Grigoriev I.V."/>
        </authorList>
    </citation>
    <scope>NUCLEOTIDE SEQUENCE [LARGE SCALE GENOMIC DNA]</scope>
    <source>
        <strain evidence="3">ND90Pr / ATCC 201652</strain>
    </source>
</reference>
<gene>
    <name evidence="2" type="ORF">COCSADRAFT_28223</name>
</gene>
<name>M2R3I6_COCSN</name>
<protein>
    <submittedName>
        <fullName evidence="2">Uncharacterized protein</fullName>
    </submittedName>
</protein>
<evidence type="ECO:0000313" key="3">
    <source>
        <dbReference type="Proteomes" id="UP000016934"/>
    </source>
</evidence>
<feature type="region of interest" description="Disordered" evidence="1">
    <location>
        <begin position="175"/>
        <end position="208"/>
    </location>
</feature>
<dbReference type="KEGG" id="bsc:COCSADRAFT_28223"/>
<dbReference type="Proteomes" id="UP000016934">
    <property type="component" value="Unassembled WGS sequence"/>
</dbReference>